<dbReference type="OMA" id="LPDWQCE"/>
<feature type="region of interest" description="Disordered" evidence="1">
    <location>
        <begin position="240"/>
        <end position="259"/>
    </location>
</feature>
<dbReference type="EMBL" id="LN856765">
    <property type="protein sequence ID" value="CDQ04984.1"/>
    <property type="molecule type" value="Genomic_DNA"/>
</dbReference>
<dbReference type="AlphaFoldDB" id="A0A0J9Y9T9"/>
<evidence type="ECO:0000256" key="1">
    <source>
        <dbReference type="SAM" id="MobiDB-lite"/>
    </source>
</evidence>
<reference evidence="2" key="1">
    <citation type="journal article" date="2007" name="Science">
        <title>Draft genome of the filarial nematode parasite Brugia malayi.</title>
        <authorList>
            <person name="Ghedin E."/>
            <person name="Wang S."/>
            <person name="Spiro D."/>
            <person name="Caler E."/>
            <person name="Zhao Q."/>
            <person name="Crabtree J."/>
            <person name="Allen J.E."/>
            <person name="Delcher A.L."/>
            <person name="Guiliano D.B."/>
            <person name="Miranda-Saavedra D."/>
            <person name="Angiuoli S.V."/>
            <person name="Creasy T."/>
            <person name="Amedeo P."/>
            <person name="Haas B."/>
            <person name="El-Sayed N.M."/>
            <person name="Wortman J.R."/>
            <person name="Feldblyum T."/>
            <person name="Tallon L."/>
            <person name="Schatz M."/>
            <person name="Shumway M."/>
            <person name="Koo H."/>
            <person name="Salzberg S.L."/>
            <person name="Schobel S."/>
            <person name="Pertea M."/>
            <person name="Pop M."/>
            <person name="White O."/>
            <person name="Barton G.J."/>
            <person name="Carlow C.K."/>
            <person name="Crawford M.J."/>
            <person name="Daub J."/>
            <person name="Dimmic M.W."/>
            <person name="Estes C.F."/>
            <person name="Foster J.M."/>
            <person name="Ganatra M."/>
            <person name="Gregory W.F."/>
            <person name="Johnson N.M."/>
            <person name="Jin J."/>
            <person name="Komuniecki R."/>
            <person name="Korf I."/>
            <person name="Kumar S."/>
            <person name="Laney S."/>
            <person name="Li B.W."/>
            <person name="Li W."/>
            <person name="Lindblom T.H."/>
            <person name="Lustigman S."/>
            <person name="Ma D."/>
            <person name="Maina C.V."/>
            <person name="Martin D.M."/>
            <person name="McCarter J.P."/>
            <person name="McReynolds L."/>
            <person name="Mitreva M."/>
            <person name="Nutman T.B."/>
            <person name="Parkinson J."/>
            <person name="Peregrin-Alvarez J.M."/>
            <person name="Poole C."/>
            <person name="Ren Q."/>
            <person name="Saunders L."/>
            <person name="Sluder A.E."/>
            <person name="Smith K."/>
            <person name="Stanke M."/>
            <person name="Unnasch T.R."/>
            <person name="Ware J."/>
            <person name="Wei A.D."/>
            <person name="Weil G."/>
            <person name="Williams D.J."/>
            <person name="Zhang Y."/>
            <person name="Williams S.A."/>
            <person name="Fraser-Liggett C."/>
            <person name="Slatko B."/>
            <person name="Blaxter M.L."/>
            <person name="Scott A.L."/>
        </authorList>
    </citation>
    <scope>NUCLEOTIDE SEQUENCE</scope>
    <source>
        <strain evidence="2">FR3</strain>
    </source>
</reference>
<evidence type="ECO:0000313" key="3">
    <source>
        <dbReference type="WormBase" id="Bm8882"/>
    </source>
</evidence>
<evidence type="ECO:0000313" key="2">
    <source>
        <dbReference type="EMBL" id="CDQ04984.1"/>
    </source>
</evidence>
<proteinExistence type="predicted"/>
<organism evidence="2">
    <name type="scientific">Brugia malayi</name>
    <name type="common">Filarial nematode worm</name>
    <dbReference type="NCBI Taxonomy" id="6279"/>
    <lineage>
        <taxon>Eukaryota</taxon>
        <taxon>Metazoa</taxon>
        <taxon>Ecdysozoa</taxon>
        <taxon>Nematoda</taxon>
        <taxon>Chromadorea</taxon>
        <taxon>Rhabditida</taxon>
        <taxon>Spirurina</taxon>
        <taxon>Spiruromorpha</taxon>
        <taxon>Filarioidea</taxon>
        <taxon>Onchocercidae</taxon>
        <taxon>Brugia</taxon>
    </lineage>
</organism>
<reference evidence="2" key="2">
    <citation type="submission" date="2012-12" db="EMBL/GenBank/DDBJ databases">
        <authorList>
            <person name="Gao Y.W."/>
            <person name="Fan S.T."/>
            <person name="Sun H.T."/>
            <person name="Wang Z."/>
            <person name="Gao X.L."/>
            <person name="Li Y.G."/>
            <person name="Wang T.C."/>
            <person name="Zhang K."/>
            <person name="Xu W.W."/>
            <person name="Yu Z.J."/>
            <person name="Xia X.Z."/>
        </authorList>
    </citation>
    <scope>NUCLEOTIDE SEQUENCE</scope>
    <source>
        <strain evidence="2">FR3</strain>
    </source>
</reference>
<sequence length="278" mass="31325">MNQSEDLTLPDWQCEKCNLYSPHTSAALYLWCANCEKIICAFCIGQCSNETHSWMPASEIIYELKENIVYTNAEMSKSVGNMKITGKDAIRSLHGLMQTLTELKKQCEGVSEVIKVLSETLNERQNAADVRRKETNEHRPFTSILIQKLRVEIKDNKCLAEEATAIALLFGNLIKQSDNICKDARNLMNSFSLEKKVEIEAKANDNIELEDDAISQKSNVNAFGDSLLDNDEYDVTVREVKREDDSTEDSGKTGILDETATVPLTDTTVKKKIETEQM</sequence>
<name>A0A0J9Y9T9_BRUMA</name>
<gene>
    <name evidence="2 3" type="ORF">Bm8882</name>
    <name evidence="2" type="ORF">BM_Bm8882</name>
</gene>
<protein>
    <submittedName>
        <fullName evidence="2">Bm8882</fullName>
    </submittedName>
</protein>
<accession>A0A0J9Y9T9</accession>
<dbReference type="SUPFAM" id="SSF57845">
    <property type="entry name" value="B-box zinc-binding domain"/>
    <property type="match status" value="1"/>
</dbReference>
<dbReference type="WormBase" id="Bm8882">
    <property type="protein sequence ID" value="BM41478"/>
    <property type="gene ID" value="WBGene00229143"/>
</dbReference>